<dbReference type="PANTHER" id="PTHR47545:SF1">
    <property type="entry name" value="MULTIFUNCTIONAL CCA PROTEIN"/>
    <property type="match status" value="1"/>
</dbReference>
<evidence type="ECO:0000256" key="1">
    <source>
        <dbReference type="ARBA" id="ARBA00001946"/>
    </source>
</evidence>
<evidence type="ECO:0000256" key="2">
    <source>
        <dbReference type="ARBA" id="ARBA00022679"/>
    </source>
</evidence>
<dbReference type="Gene3D" id="3.30.460.10">
    <property type="entry name" value="Beta Polymerase, domain 2"/>
    <property type="match status" value="1"/>
</dbReference>
<dbReference type="Proteomes" id="UP000215188">
    <property type="component" value="Unassembled WGS sequence"/>
</dbReference>
<evidence type="ECO:0000256" key="5">
    <source>
        <dbReference type="ARBA" id="ARBA00022723"/>
    </source>
</evidence>
<evidence type="ECO:0000256" key="3">
    <source>
        <dbReference type="ARBA" id="ARBA00022694"/>
    </source>
</evidence>
<keyword evidence="9" id="KW-0460">Magnesium</keyword>
<keyword evidence="11" id="KW-0511">Multifunctional enzyme</keyword>
<evidence type="ECO:0000256" key="12">
    <source>
        <dbReference type="RuleBase" id="RU003953"/>
    </source>
</evidence>
<organism evidence="15 16">
    <name type="scientific">Polynucleobacter cosmopolitanus</name>
    <dbReference type="NCBI Taxonomy" id="351345"/>
    <lineage>
        <taxon>Bacteria</taxon>
        <taxon>Pseudomonadati</taxon>
        <taxon>Pseudomonadota</taxon>
        <taxon>Betaproteobacteria</taxon>
        <taxon>Burkholderiales</taxon>
        <taxon>Burkholderiaceae</taxon>
        <taxon>Polynucleobacter</taxon>
    </lineage>
</organism>
<dbReference type="PIRSF" id="PIRSF000813">
    <property type="entry name" value="CCA_bact"/>
    <property type="match status" value="1"/>
</dbReference>
<dbReference type="CDD" id="cd05398">
    <property type="entry name" value="NT_ClassII-CCAase"/>
    <property type="match status" value="1"/>
</dbReference>
<dbReference type="InterPro" id="IPR032828">
    <property type="entry name" value="PolyA_RNA-bd"/>
</dbReference>
<comment type="similarity">
    <text evidence="12">Belongs to the tRNA nucleotidyltransferase/poly(A) polymerase family.</text>
</comment>
<evidence type="ECO:0000256" key="6">
    <source>
        <dbReference type="ARBA" id="ARBA00022741"/>
    </source>
</evidence>
<dbReference type="GO" id="GO:0004810">
    <property type="term" value="F:CCA tRNA nucleotidyltransferase activity"/>
    <property type="evidence" value="ECO:0007669"/>
    <property type="project" value="InterPro"/>
</dbReference>
<protein>
    <submittedName>
        <fullName evidence="15">Polynucleotide adenylyltransferase</fullName>
    </submittedName>
</protein>
<keyword evidence="10 12" id="KW-0694">RNA-binding</keyword>
<dbReference type="InterPro" id="IPR043519">
    <property type="entry name" value="NT_sf"/>
</dbReference>
<reference evidence="15 16" key="1">
    <citation type="submission" date="2017-06" db="EMBL/GenBank/DDBJ databases">
        <title>Reclassification of a Polynucleobacter cosmopolitanus strain isolated from tropical Lake Victoria as Polynucleobacter victoriensis comb. nov.</title>
        <authorList>
            <person name="Hahn M.W."/>
        </authorList>
    </citation>
    <scope>NUCLEOTIDE SEQUENCE [LARGE SCALE GENOMIC DNA]</scope>
    <source>
        <strain evidence="15 16">MWH-MoIso2</strain>
    </source>
</reference>
<dbReference type="InterPro" id="IPR002646">
    <property type="entry name" value="PolA_pol_head_dom"/>
</dbReference>
<dbReference type="GO" id="GO:0042245">
    <property type="term" value="P:RNA repair"/>
    <property type="evidence" value="ECO:0007669"/>
    <property type="project" value="UniProtKB-KW"/>
</dbReference>
<dbReference type="InterPro" id="IPR050124">
    <property type="entry name" value="tRNA_CCA-adding_enzyme"/>
</dbReference>
<dbReference type="AlphaFoldDB" id="A0A229FVB1"/>
<dbReference type="GO" id="GO:0001680">
    <property type="term" value="P:tRNA 3'-terminal CCA addition"/>
    <property type="evidence" value="ECO:0007669"/>
    <property type="project" value="InterPro"/>
</dbReference>
<evidence type="ECO:0000259" key="14">
    <source>
        <dbReference type="Pfam" id="PF12627"/>
    </source>
</evidence>
<dbReference type="OrthoDB" id="9805698at2"/>
<keyword evidence="3" id="KW-0819">tRNA processing</keyword>
<keyword evidence="4 15" id="KW-0548">Nucleotidyltransferase</keyword>
<sequence length="366" mass="40847">MKIYVVGGAIRDQLLGLPVKDLDYVVVGATTEQMLAQGYTPVGQDFPVFLHPVTHAEYALARTERKVSPGYKGFVFHADPGVTLEQDLARRDLTINAMAKEADVNGQPVGDVIDPYGGQKDINNKLFRHIGPAFSEDPVRLLRIARFAARFSDFSIAPSTLTLLKEIHSSGELNALVKERVWQEISRGLMSEKPSRMLEVLVEMGVFELFFPKMNSNNSSLLGDIDLAANHQLNLSQRCAVLLSSLNVEDINAWAALWGIPVECRDHAVLVRELQMGLQSATLEPRNLLDLLNRVDVWRKPERFEELIKVADLLRLPTKQLMHSYDCAKKVDIAQIVQEVGEQGSSTGAKIKQLIEDRRLLAIKSN</sequence>
<dbReference type="GO" id="GO:0016787">
    <property type="term" value="F:hydrolase activity"/>
    <property type="evidence" value="ECO:0007669"/>
    <property type="project" value="UniProtKB-KW"/>
</dbReference>
<dbReference type="GO" id="GO:0005524">
    <property type="term" value="F:ATP binding"/>
    <property type="evidence" value="ECO:0007669"/>
    <property type="project" value="UniProtKB-KW"/>
</dbReference>
<feature type="domain" description="tRNA nucleotidyltransferase/poly(A) polymerase RNA and SrmB- binding" evidence="14">
    <location>
        <begin position="153"/>
        <end position="215"/>
    </location>
</feature>
<evidence type="ECO:0000256" key="4">
    <source>
        <dbReference type="ARBA" id="ARBA00022695"/>
    </source>
</evidence>
<dbReference type="GO" id="GO:0003723">
    <property type="term" value="F:RNA binding"/>
    <property type="evidence" value="ECO:0007669"/>
    <property type="project" value="UniProtKB-KW"/>
</dbReference>
<evidence type="ECO:0000259" key="13">
    <source>
        <dbReference type="Pfam" id="PF01743"/>
    </source>
</evidence>
<name>A0A229FVB1_9BURK</name>
<dbReference type="RefSeq" id="WP_089514891.1">
    <property type="nucleotide sequence ID" value="NZ_NJGG01000001.1"/>
</dbReference>
<evidence type="ECO:0000256" key="10">
    <source>
        <dbReference type="ARBA" id="ARBA00022884"/>
    </source>
</evidence>
<gene>
    <name evidence="15" type="ORF">AOC33_01775</name>
</gene>
<comment type="caution">
    <text evidence="15">The sequence shown here is derived from an EMBL/GenBank/DDBJ whole genome shotgun (WGS) entry which is preliminary data.</text>
</comment>
<dbReference type="Pfam" id="PF01743">
    <property type="entry name" value="PolyA_pol"/>
    <property type="match status" value="1"/>
</dbReference>
<dbReference type="SUPFAM" id="SSF81891">
    <property type="entry name" value="Poly A polymerase C-terminal region-like"/>
    <property type="match status" value="1"/>
</dbReference>
<evidence type="ECO:0000313" key="15">
    <source>
        <dbReference type="EMBL" id="OXL15853.1"/>
    </source>
</evidence>
<dbReference type="Gene3D" id="1.10.3090.10">
    <property type="entry name" value="cca-adding enzyme, domain 2"/>
    <property type="match status" value="1"/>
</dbReference>
<keyword evidence="5" id="KW-0479">Metal-binding</keyword>
<proteinExistence type="inferred from homology"/>
<accession>A0A229FVB1</accession>
<evidence type="ECO:0000256" key="8">
    <source>
        <dbReference type="ARBA" id="ARBA00022840"/>
    </source>
</evidence>
<keyword evidence="16" id="KW-1185">Reference proteome</keyword>
<evidence type="ECO:0000256" key="7">
    <source>
        <dbReference type="ARBA" id="ARBA00022800"/>
    </source>
</evidence>
<keyword evidence="7" id="KW-0692">RNA repair</keyword>
<dbReference type="SUPFAM" id="SSF81301">
    <property type="entry name" value="Nucleotidyltransferase"/>
    <property type="match status" value="1"/>
</dbReference>
<keyword evidence="6" id="KW-0547">Nucleotide-binding</keyword>
<comment type="cofactor">
    <cofactor evidence="1">
        <name>Mg(2+)</name>
        <dbReference type="ChEBI" id="CHEBI:18420"/>
    </cofactor>
</comment>
<keyword evidence="2 12" id="KW-0808">Transferase</keyword>
<dbReference type="Pfam" id="PF12627">
    <property type="entry name" value="PolyA_pol_RNAbd"/>
    <property type="match status" value="1"/>
</dbReference>
<dbReference type="PANTHER" id="PTHR47545">
    <property type="entry name" value="MULTIFUNCTIONAL CCA PROTEIN"/>
    <property type="match status" value="1"/>
</dbReference>
<dbReference type="EMBL" id="NJGG01000001">
    <property type="protein sequence ID" value="OXL15853.1"/>
    <property type="molecule type" value="Genomic_DNA"/>
</dbReference>
<evidence type="ECO:0000313" key="16">
    <source>
        <dbReference type="Proteomes" id="UP000215188"/>
    </source>
</evidence>
<dbReference type="GO" id="GO:0046872">
    <property type="term" value="F:metal ion binding"/>
    <property type="evidence" value="ECO:0007669"/>
    <property type="project" value="UniProtKB-KW"/>
</dbReference>
<feature type="domain" description="Poly A polymerase head" evidence="13">
    <location>
        <begin position="3"/>
        <end position="127"/>
    </location>
</feature>
<keyword evidence="8" id="KW-0067">ATP-binding</keyword>
<evidence type="ECO:0000256" key="11">
    <source>
        <dbReference type="ARBA" id="ARBA00023268"/>
    </source>
</evidence>
<evidence type="ECO:0000256" key="9">
    <source>
        <dbReference type="ARBA" id="ARBA00022842"/>
    </source>
</evidence>
<dbReference type="InterPro" id="IPR012006">
    <property type="entry name" value="CCA_bact"/>
</dbReference>